<sequence length="171" mass="19765">MNEHIQKGAQVNQELQKAIELREQGELNKSKNIILRLVEDHPNNAFLNYQCAWSHDVLGEERKAVPYYEKAIQLGLEKENLEDALLGLGSTYRTLGEYEKSKETFLKGLESFPNNRAIQVFYAMTLYNVKEHHQAMELLLKNIAETTSDEDIKKFGRAIGFYADKLDTVWE</sequence>
<evidence type="ECO:0000313" key="3">
    <source>
        <dbReference type="EMBL" id="UUI03609.1"/>
    </source>
</evidence>
<dbReference type="EMBL" id="CP101914">
    <property type="protein sequence ID" value="UUI03609.1"/>
    <property type="molecule type" value="Genomic_DNA"/>
</dbReference>
<dbReference type="Proteomes" id="UP001059773">
    <property type="component" value="Chromosome"/>
</dbReference>
<dbReference type="InterPro" id="IPR019734">
    <property type="entry name" value="TPR_rpt"/>
</dbReference>
<keyword evidence="4" id="KW-1185">Reference proteome</keyword>
<dbReference type="PROSITE" id="PS50005">
    <property type="entry name" value="TPR"/>
    <property type="match status" value="1"/>
</dbReference>
<dbReference type="SMART" id="SM00028">
    <property type="entry name" value="TPR"/>
    <property type="match status" value="2"/>
</dbReference>
<gene>
    <name evidence="3" type="ORF">NP439_02625</name>
</gene>
<feature type="domain" description="Tetratrico peptide repeat group 5" evidence="2">
    <location>
        <begin position="49"/>
        <end position="166"/>
    </location>
</feature>
<dbReference type="Gene3D" id="1.25.40.10">
    <property type="entry name" value="Tetratricopeptide repeat domain"/>
    <property type="match status" value="1"/>
</dbReference>
<accession>A0ABY5JYL1</accession>
<dbReference type="InterPro" id="IPR041656">
    <property type="entry name" value="TPR_5"/>
</dbReference>
<feature type="repeat" description="TPR" evidence="1">
    <location>
        <begin position="82"/>
        <end position="115"/>
    </location>
</feature>
<evidence type="ECO:0000259" key="2">
    <source>
        <dbReference type="Pfam" id="PF12688"/>
    </source>
</evidence>
<dbReference type="Pfam" id="PF12688">
    <property type="entry name" value="TPR_5"/>
    <property type="match status" value="1"/>
</dbReference>
<organism evidence="3 4">
    <name type="scientific">Oceanobacillus jeddahense</name>
    <dbReference type="NCBI Taxonomy" id="1462527"/>
    <lineage>
        <taxon>Bacteria</taxon>
        <taxon>Bacillati</taxon>
        <taxon>Bacillota</taxon>
        <taxon>Bacilli</taxon>
        <taxon>Bacillales</taxon>
        <taxon>Bacillaceae</taxon>
        <taxon>Oceanobacillus</taxon>
    </lineage>
</organism>
<dbReference type="InterPro" id="IPR011990">
    <property type="entry name" value="TPR-like_helical_dom_sf"/>
</dbReference>
<evidence type="ECO:0000313" key="4">
    <source>
        <dbReference type="Proteomes" id="UP001059773"/>
    </source>
</evidence>
<keyword evidence="1" id="KW-0802">TPR repeat</keyword>
<reference evidence="3" key="1">
    <citation type="submission" date="2022-07" db="EMBL/GenBank/DDBJ databases">
        <title>FELIX.</title>
        <authorList>
            <person name="Wan K.H."/>
            <person name="Park S."/>
            <person name="Lawrence Q."/>
            <person name="Eichenberger J.P."/>
            <person name="Booth B.W."/>
            <person name="Piaggio A.J."/>
            <person name="Chandler J.C."/>
            <person name="Franklin A.B."/>
            <person name="Celniker S.E."/>
        </authorList>
    </citation>
    <scope>NUCLEOTIDE SEQUENCE</scope>
    <source>
        <strain evidence="3">QA-1986 374</strain>
    </source>
</reference>
<evidence type="ECO:0000256" key="1">
    <source>
        <dbReference type="PROSITE-ProRule" id="PRU00339"/>
    </source>
</evidence>
<dbReference type="RefSeq" id="WP_256708664.1">
    <property type="nucleotide sequence ID" value="NZ_CP101914.1"/>
</dbReference>
<name>A0ABY5JYL1_9BACI</name>
<dbReference type="SUPFAM" id="SSF48452">
    <property type="entry name" value="TPR-like"/>
    <property type="match status" value="1"/>
</dbReference>
<protein>
    <submittedName>
        <fullName evidence="3">Tetratricopeptide repeat protein</fullName>
    </submittedName>
</protein>
<proteinExistence type="predicted"/>